<sequence length="425" mass="48719">MGNQHFIRCLRNIKIKKLNTRKTDMIYYLMEVLYQKKCEAEKKKASKDILPKKKLKFSDFHLKEEILLGIIELGYKAPSPIQEESIPAVLSGKDILARSKSGTGKTSAFLIPSLHMINSQNPYIQVTILVPTRELAFQTSYVCKKLGKYVSDLKVMVTTGGMSLQNDIVRMSQVIHILIGTPSRIFDLLEKGIADLSKCKILILDEADKLLSNELVKKIETMSNDYMPLDKQTILISATFPITVKHIKDTITRSPFEINLMEELVLKEILQYYAFTRESKKIDCITFLLKKIHKKQSIIFCNSSNRVELLSKKISQLGYCCYYIHAKMQQANRNRIFHEFKTNKYGILIASDLFTRGIDIISIELVINFDLPKSSETYLHRIGRCGRFGKGGIAISFVTEDDKLDLHKFEKELNTKLNPVSDLFE</sequence>
<feature type="domain" description="Helicase C-terminal" evidence="10">
    <location>
        <begin position="268"/>
        <end position="425"/>
    </location>
</feature>
<evidence type="ECO:0000256" key="4">
    <source>
        <dbReference type="ARBA" id="ARBA00022806"/>
    </source>
</evidence>
<dbReference type="SMART" id="SM00487">
    <property type="entry name" value="DEXDc"/>
    <property type="match status" value="1"/>
</dbReference>
<dbReference type="PANTHER" id="PTHR47960">
    <property type="entry name" value="DEAD-BOX ATP-DEPENDENT RNA HELICASE 50"/>
    <property type="match status" value="1"/>
</dbReference>
<dbReference type="SMART" id="SM00490">
    <property type="entry name" value="HELICc"/>
    <property type="match status" value="1"/>
</dbReference>
<dbReference type="GO" id="GO:0016787">
    <property type="term" value="F:hydrolase activity"/>
    <property type="evidence" value="ECO:0007669"/>
    <property type="project" value="UniProtKB-KW"/>
</dbReference>
<protein>
    <submittedName>
        <fullName evidence="12">RNA helicase</fullName>
    </submittedName>
</protein>
<dbReference type="PROSITE" id="PS51192">
    <property type="entry name" value="HELICASE_ATP_BIND_1"/>
    <property type="match status" value="1"/>
</dbReference>
<organism evidence="12 13">
    <name type="scientific">Cryptomonas paramaecium</name>
    <dbReference type="NCBI Taxonomy" id="2898"/>
    <lineage>
        <taxon>Eukaryota</taxon>
        <taxon>Cryptophyceae</taxon>
        <taxon>Cryptomonadales</taxon>
        <taxon>Cryptomonadaceae</taxon>
        <taxon>Cryptomonas</taxon>
    </lineage>
</organism>
<dbReference type="InterPro" id="IPR001650">
    <property type="entry name" value="Helicase_C-like"/>
</dbReference>
<evidence type="ECO:0000259" key="11">
    <source>
        <dbReference type="PROSITE" id="PS51195"/>
    </source>
</evidence>
<feature type="domain" description="DEAD-box RNA helicase Q" evidence="11">
    <location>
        <begin position="55"/>
        <end position="83"/>
    </location>
</feature>
<keyword evidence="12" id="KW-0542">Nucleomorph</keyword>
<evidence type="ECO:0000259" key="10">
    <source>
        <dbReference type="PROSITE" id="PS51194"/>
    </source>
</evidence>
<keyword evidence="5 8" id="KW-0067">ATP-binding</keyword>
<evidence type="ECO:0000259" key="9">
    <source>
        <dbReference type="PROSITE" id="PS51192"/>
    </source>
</evidence>
<evidence type="ECO:0000256" key="8">
    <source>
        <dbReference type="RuleBase" id="RU000492"/>
    </source>
</evidence>
<dbReference type="SUPFAM" id="SSF52540">
    <property type="entry name" value="P-loop containing nucleoside triphosphate hydrolases"/>
    <property type="match status" value="1"/>
</dbReference>
<dbReference type="PROSITE" id="PS00039">
    <property type="entry name" value="DEAD_ATP_HELICASE"/>
    <property type="match status" value="1"/>
</dbReference>
<dbReference type="Gene3D" id="3.40.50.300">
    <property type="entry name" value="P-loop containing nucleotide triphosphate hydrolases"/>
    <property type="match status" value="2"/>
</dbReference>
<keyword evidence="2 8" id="KW-0547">Nucleotide-binding</keyword>
<dbReference type="AlphaFoldDB" id="F2HHP5"/>
<reference evidence="12 13" key="1">
    <citation type="journal article" date="2011" name="Genome Biol. Evol.">
        <title>Complete nucleomorph genome sequence of the nonphotosynthetic alga Cryptomonas paramecium reveals a core nucleomorph gene set.</title>
        <authorList>
            <person name="Tanifuji G."/>
            <person name="Onodera N.T."/>
            <person name="Wheeler T.J."/>
            <person name="Dlutek M."/>
            <person name="Donaher N."/>
            <person name="Archibald J.M."/>
        </authorList>
    </citation>
    <scope>NUCLEOTIDE SEQUENCE [LARGE SCALE GENOMIC DNA]</scope>
    <source>
        <strain evidence="12 13">CCAP977/2A</strain>
    </source>
</reference>
<dbReference type="GO" id="GO:0003676">
    <property type="term" value="F:nucleic acid binding"/>
    <property type="evidence" value="ECO:0007669"/>
    <property type="project" value="InterPro"/>
</dbReference>
<evidence type="ECO:0000256" key="3">
    <source>
        <dbReference type="ARBA" id="ARBA00022801"/>
    </source>
</evidence>
<dbReference type="GO" id="GO:0003724">
    <property type="term" value="F:RNA helicase activity"/>
    <property type="evidence" value="ECO:0007669"/>
    <property type="project" value="InterPro"/>
</dbReference>
<keyword evidence="4 8" id="KW-0347">Helicase</keyword>
<dbReference type="GeneID" id="10447234"/>
<accession>F2HHP5</accession>
<dbReference type="Proteomes" id="UP000243423">
    <property type="component" value="Nucleomorph 2"/>
</dbReference>
<dbReference type="InterPro" id="IPR027417">
    <property type="entry name" value="P-loop_NTPase"/>
</dbReference>
<evidence type="ECO:0000256" key="1">
    <source>
        <dbReference type="ARBA" id="ARBA00004496"/>
    </source>
</evidence>
<feature type="domain" description="Helicase ATP-binding" evidence="9">
    <location>
        <begin position="86"/>
        <end position="258"/>
    </location>
</feature>
<evidence type="ECO:0000256" key="6">
    <source>
        <dbReference type="ARBA" id="ARBA00038316"/>
    </source>
</evidence>
<evidence type="ECO:0000256" key="2">
    <source>
        <dbReference type="ARBA" id="ARBA00022741"/>
    </source>
</evidence>
<dbReference type="RefSeq" id="XP_003239739.1">
    <property type="nucleotide sequence ID" value="XM_003239691.1"/>
</dbReference>
<dbReference type="InterPro" id="IPR014001">
    <property type="entry name" value="Helicase_ATP-bd"/>
</dbReference>
<evidence type="ECO:0000313" key="12">
    <source>
        <dbReference type="EMBL" id="AEA38841.1"/>
    </source>
</evidence>
<geneLocation type="nucleomorph" evidence="12"/>
<dbReference type="CDD" id="cd17940">
    <property type="entry name" value="DEADc_DDX6"/>
    <property type="match status" value="1"/>
</dbReference>
<dbReference type="Pfam" id="PF00271">
    <property type="entry name" value="Helicase_C"/>
    <property type="match status" value="1"/>
</dbReference>
<dbReference type="PROSITE" id="PS51195">
    <property type="entry name" value="Q_MOTIF"/>
    <property type="match status" value="1"/>
</dbReference>
<evidence type="ECO:0000256" key="5">
    <source>
        <dbReference type="ARBA" id="ARBA00022840"/>
    </source>
</evidence>
<dbReference type="Pfam" id="PF00270">
    <property type="entry name" value="DEAD"/>
    <property type="match status" value="1"/>
</dbReference>
<dbReference type="InterPro" id="IPR014014">
    <property type="entry name" value="RNA_helicase_DEAD_Q_motif"/>
</dbReference>
<dbReference type="CDD" id="cd18787">
    <property type="entry name" value="SF2_C_DEAD"/>
    <property type="match status" value="1"/>
</dbReference>
<dbReference type="InterPro" id="IPR000629">
    <property type="entry name" value="RNA-helicase_DEAD-box_CS"/>
</dbReference>
<dbReference type="InterPro" id="IPR011545">
    <property type="entry name" value="DEAD/DEAH_box_helicase_dom"/>
</dbReference>
<dbReference type="EMBL" id="CP002173">
    <property type="protein sequence ID" value="AEA38841.1"/>
    <property type="molecule type" value="Genomic_DNA"/>
</dbReference>
<dbReference type="GO" id="GO:0005524">
    <property type="term" value="F:ATP binding"/>
    <property type="evidence" value="ECO:0007669"/>
    <property type="project" value="UniProtKB-KW"/>
</dbReference>
<dbReference type="PROSITE" id="PS51194">
    <property type="entry name" value="HELICASE_CTER"/>
    <property type="match status" value="1"/>
</dbReference>
<evidence type="ECO:0000313" key="13">
    <source>
        <dbReference type="Proteomes" id="UP000243423"/>
    </source>
</evidence>
<name>F2HHP5_9CRYP</name>
<feature type="short sequence motif" description="Q motif" evidence="7">
    <location>
        <begin position="55"/>
        <end position="83"/>
    </location>
</feature>
<evidence type="ECO:0000256" key="7">
    <source>
        <dbReference type="PROSITE-ProRule" id="PRU00552"/>
    </source>
</evidence>
<proteinExistence type="inferred from homology"/>
<gene>
    <name evidence="12" type="primary">ste13</name>
    <name evidence="12" type="ORF">CPARA_2gp183</name>
</gene>
<dbReference type="GO" id="GO:0005737">
    <property type="term" value="C:cytoplasm"/>
    <property type="evidence" value="ECO:0007669"/>
    <property type="project" value="UniProtKB-SubCell"/>
</dbReference>
<comment type="subcellular location">
    <subcellularLocation>
        <location evidence="1">Cytoplasm</location>
    </subcellularLocation>
</comment>
<comment type="similarity">
    <text evidence="6">Belongs to the DEAD box helicase family. DDX6/DHH1 subfamily.</text>
</comment>
<keyword evidence="3 8" id="KW-0378">Hydrolase</keyword>